<protein>
    <submittedName>
        <fullName evidence="1">Uncharacterized protein</fullName>
    </submittedName>
</protein>
<dbReference type="EMBL" id="CADCWO010000087">
    <property type="protein sequence ID" value="CAA9570100.1"/>
    <property type="molecule type" value="Genomic_DNA"/>
</dbReference>
<name>A0A6J4V640_9CYAN</name>
<evidence type="ECO:0000313" key="1">
    <source>
        <dbReference type="EMBL" id="CAA9570100.1"/>
    </source>
</evidence>
<sequence>MLTPSGARRVIQLRAGKTNFCAEAVSSGDWYVSLDKELTPLVIVSIYQVALDKAVEMYFLPQMKLPSSALMLLSSSQSTQKCKLAEESLRHRSLIATYVAL</sequence>
<accession>A0A6J4V640</accession>
<reference evidence="1" key="1">
    <citation type="submission" date="2020-02" db="EMBL/GenBank/DDBJ databases">
        <authorList>
            <person name="Meier V. D."/>
        </authorList>
    </citation>
    <scope>NUCLEOTIDE SEQUENCE</scope>
    <source>
        <strain evidence="1">AVDCRST_MAG81</strain>
    </source>
</reference>
<proteinExistence type="predicted"/>
<gene>
    <name evidence="1" type="ORF">AVDCRST_MAG81-1631</name>
</gene>
<dbReference type="AlphaFoldDB" id="A0A6J4V640"/>
<organism evidence="1">
    <name type="scientific">uncultured Synechococcales cyanobacterium</name>
    <dbReference type="NCBI Taxonomy" id="1936017"/>
    <lineage>
        <taxon>Bacteria</taxon>
        <taxon>Bacillati</taxon>
        <taxon>Cyanobacteriota</taxon>
        <taxon>Cyanophyceae</taxon>
        <taxon>Synechococcales</taxon>
        <taxon>environmental samples</taxon>
    </lineage>
</organism>